<keyword evidence="3" id="KW-0547">Nucleotide-binding</keyword>
<dbReference type="SUPFAM" id="SSF55681">
    <property type="entry name" value="Class II aaRS and biotin synthetases"/>
    <property type="match status" value="1"/>
</dbReference>
<feature type="domain" description="Aminoacyl-transfer RNA synthetases class-II family profile" evidence="7">
    <location>
        <begin position="139"/>
        <end position="549"/>
    </location>
</feature>
<dbReference type="SUPFAM" id="SSF50249">
    <property type="entry name" value="Nucleic acid-binding proteins"/>
    <property type="match status" value="1"/>
</dbReference>
<evidence type="ECO:0000256" key="1">
    <source>
        <dbReference type="ARBA" id="ARBA00006303"/>
    </source>
</evidence>
<dbReference type="PRINTS" id="PR01042">
    <property type="entry name" value="TRNASYNTHASP"/>
</dbReference>
<dbReference type="InterPro" id="IPR002312">
    <property type="entry name" value="Asp/Asn-tRNA-synth_IIb"/>
</dbReference>
<comment type="similarity">
    <text evidence="1">Belongs to the class-II aminoacyl-tRNA synthetase family. Type 1 subfamily.</text>
</comment>
<dbReference type="InterPro" id="IPR012340">
    <property type="entry name" value="NA-bd_OB-fold"/>
</dbReference>
<dbReference type="GO" id="GO:0004815">
    <property type="term" value="F:aspartate-tRNA ligase activity"/>
    <property type="evidence" value="ECO:0007669"/>
    <property type="project" value="TreeGrafter"/>
</dbReference>
<name>A0A6J5ZF37_9ZZZZ</name>
<dbReference type="Gene3D" id="2.40.50.140">
    <property type="entry name" value="Nucleic acid-binding proteins"/>
    <property type="match status" value="1"/>
</dbReference>
<dbReference type="CDD" id="cd04317">
    <property type="entry name" value="EcAspRS_like_N"/>
    <property type="match status" value="1"/>
</dbReference>
<evidence type="ECO:0000256" key="4">
    <source>
        <dbReference type="ARBA" id="ARBA00022840"/>
    </source>
</evidence>
<dbReference type="NCBIfam" id="TIGR00459">
    <property type="entry name" value="aspS_bact"/>
    <property type="match status" value="1"/>
</dbReference>
<keyword evidence="2" id="KW-0436">Ligase</keyword>
<dbReference type="Pfam" id="PF01336">
    <property type="entry name" value="tRNA_anti-codon"/>
    <property type="match status" value="1"/>
</dbReference>
<dbReference type="InterPro" id="IPR004365">
    <property type="entry name" value="NA-bd_OB_tRNA"/>
</dbReference>
<dbReference type="InterPro" id="IPR047090">
    <property type="entry name" value="AspRS_core"/>
</dbReference>
<proteinExistence type="inferred from homology"/>
<dbReference type="InterPro" id="IPR045864">
    <property type="entry name" value="aa-tRNA-synth_II/BPL/LPL"/>
</dbReference>
<evidence type="ECO:0000256" key="3">
    <source>
        <dbReference type="ARBA" id="ARBA00022741"/>
    </source>
</evidence>
<dbReference type="PANTHER" id="PTHR22594">
    <property type="entry name" value="ASPARTYL/LYSYL-TRNA SYNTHETASE"/>
    <property type="match status" value="1"/>
</dbReference>
<dbReference type="NCBIfam" id="NF001750">
    <property type="entry name" value="PRK00476.1"/>
    <property type="match status" value="1"/>
</dbReference>
<dbReference type="Gene3D" id="3.30.930.10">
    <property type="entry name" value="Bira Bifunctional Protein, Domain 2"/>
    <property type="match status" value="1"/>
</dbReference>
<dbReference type="GO" id="GO:0006422">
    <property type="term" value="P:aspartyl-tRNA aminoacylation"/>
    <property type="evidence" value="ECO:0007669"/>
    <property type="project" value="TreeGrafter"/>
</dbReference>
<dbReference type="InterPro" id="IPR004115">
    <property type="entry name" value="GAD-like_sf"/>
</dbReference>
<keyword evidence="4" id="KW-0067">ATP-binding</keyword>
<protein>
    <submittedName>
        <fullName evidence="8">Unannotated protein</fullName>
    </submittedName>
</protein>
<dbReference type="GO" id="GO:0005737">
    <property type="term" value="C:cytoplasm"/>
    <property type="evidence" value="ECO:0007669"/>
    <property type="project" value="InterPro"/>
</dbReference>
<dbReference type="CDD" id="cd00777">
    <property type="entry name" value="AspRS_core"/>
    <property type="match status" value="1"/>
</dbReference>
<dbReference type="InterPro" id="IPR006195">
    <property type="entry name" value="aa-tRNA-synth_II"/>
</dbReference>
<evidence type="ECO:0000256" key="6">
    <source>
        <dbReference type="ARBA" id="ARBA00023146"/>
    </source>
</evidence>
<evidence type="ECO:0000259" key="7">
    <source>
        <dbReference type="PROSITE" id="PS50862"/>
    </source>
</evidence>
<evidence type="ECO:0000256" key="2">
    <source>
        <dbReference type="ARBA" id="ARBA00022598"/>
    </source>
</evidence>
<sequence length="584" mass="64614">MTESVSMRTDHCGTLRASDIGREVAVCGWVARRREHGEHLAFIDLRDHTGLVQFVVDGAADLRSEYVVRITGTVRQRPDGTTNANMPTGEIEIGDCSVEILNVSEPPPFQLNDRVEVDEMVRLAHRYVDLRTERMQRNLRIRAKVNASLRRAMDDQGFVEIETPMLIASTPEGARDFVVPSRLSPGSFYALPQSPQLFKQLCMVGGIDRYYQIARCLRDEDLRADRQFEFMQLDAEASFVSQEEVLAFISVAVSAAVEEVTGQKMGDVPRMTWQEAQERFGSDKPDIRFGMELLELTPNFAATEFNAFKADCVKGIVVDGGAEFTRSKLDELTDKAKRWGAKGLVWMRVKDGGELDSPVAKFLSADELAGLVATTGAKTGDLLLLVADDRPKVCHVLGLLRLELGRPPVTEGGLQFLWVVDFPLFESLDDAGNPVPAHHPFTMPHAEDVALLDTGNPQDLLKVRSQAYDLVLNGWELGSGSVRIHRGDIQSRMFELLGIGAEEQQSKFGFLLDAFRFGAPPHAGFAFGIDRLVALLAGEENIREVIAFPKTQSGTDPLTHAPTPIDTAQLDELGLRLLPTKKTD</sequence>
<dbReference type="InterPro" id="IPR004524">
    <property type="entry name" value="Asp-tRNA-ligase_1"/>
</dbReference>
<dbReference type="AlphaFoldDB" id="A0A6J5ZF37"/>
<keyword evidence="5" id="KW-0648">Protein biosynthesis</keyword>
<dbReference type="GO" id="GO:0005524">
    <property type="term" value="F:ATP binding"/>
    <property type="evidence" value="ECO:0007669"/>
    <property type="project" value="UniProtKB-KW"/>
</dbReference>
<evidence type="ECO:0000256" key="5">
    <source>
        <dbReference type="ARBA" id="ARBA00022917"/>
    </source>
</evidence>
<accession>A0A6J5ZF37</accession>
<dbReference type="Gene3D" id="3.30.1360.30">
    <property type="entry name" value="GAD-like domain"/>
    <property type="match status" value="1"/>
</dbReference>
<dbReference type="EMBL" id="CAESAL010000030">
    <property type="protein sequence ID" value="CAB4341314.1"/>
    <property type="molecule type" value="Genomic_DNA"/>
</dbReference>
<dbReference type="InterPro" id="IPR029351">
    <property type="entry name" value="GAD_dom"/>
</dbReference>
<keyword evidence="6" id="KW-0030">Aminoacyl-tRNA synthetase</keyword>
<gene>
    <name evidence="8" type="ORF">UFOPK3331_01008</name>
</gene>
<dbReference type="HAMAP" id="MF_00044">
    <property type="entry name" value="Asp_tRNA_synth_type1"/>
    <property type="match status" value="1"/>
</dbReference>
<dbReference type="GO" id="GO:0003676">
    <property type="term" value="F:nucleic acid binding"/>
    <property type="evidence" value="ECO:0007669"/>
    <property type="project" value="InterPro"/>
</dbReference>
<evidence type="ECO:0000313" key="8">
    <source>
        <dbReference type="EMBL" id="CAB4341314.1"/>
    </source>
</evidence>
<dbReference type="Pfam" id="PF02938">
    <property type="entry name" value="GAD"/>
    <property type="match status" value="1"/>
</dbReference>
<dbReference type="PANTHER" id="PTHR22594:SF5">
    <property type="entry name" value="ASPARTATE--TRNA LIGASE, MITOCHONDRIAL"/>
    <property type="match status" value="1"/>
</dbReference>
<organism evidence="8">
    <name type="scientific">freshwater metagenome</name>
    <dbReference type="NCBI Taxonomy" id="449393"/>
    <lineage>
        <taxon>unclassified sequences</taxon>
        <taxon>metagenomes</taxon>
        <taxon>ecological metagenomes</taxon>
    </lineage>
</organism>
<dbReference type="InterPro" id="IPR047089">
    <property type="entry name" value="Asp-tRNA-ligase_1_N"/>
</dbReference>
<dbReference type="Pfam" id="PF00152">
    <property type="entry name" value="tRNA-synt_2"/>
    <property type="match status" value="1"/>
</dbReference>
<dbReference type="InterPro" id="IPR004364">
    <property type="entry name" value="Aa-tRNA-synt_II"/>
</dbReference>
<reference evidence="8" key="1">
    <citation type="submission" date="2020-05" db="EMBL/GenBank/DDBJ databases">
        <authorList>
            <person name="Chiriac C."/>
            <person name="Salcher M."/>
            <person name="Ghai R."/>
            <person name="Kavagutti S V."/>
        </authorList>
    </citation>
    <scope>NUCLEOTIDE SEQUENCE</scope>
</reference>
<dbReference type="SUPFAM" id="SSF55261">
    <property type="entry name" value="GAD domain-like"/>
    <property type="match status" value="1"/>
</dbReference>
<dbReference type="PROSITE" id="PS50862">
    <property type="entry name" value="AA_TRNA_LIGASE_II"/>
    <property type="match status" value="1"/>
</dbReference>